<dbReference type="SUPFAM" id="SSF51735">
    <property type="entry name" value="NAD(P)-binding Rossmann-fold domains"/>
    <property type="match status" value="1"/>
</dbReference>
<dbReference type="EMBL" id="JACHXF010000001">
    <property type="protein sequence ID" value="MBB3092711.1"/>
    <property type="molecule type" value="Genomic_DNA"/>
</dbReference>
<dbReference type="GO" id="GO:0000166">
    <property type="term" value="F:nucleotide binding"/>
    <property type="evidence" value="ECO:0007669"/>
    <property type="project" value="InterPro"/>
</dbReference>
<dbReference type="InterPro" id="IPR036291">
    <property type="entry name" value="NAD(P)-bd_dom_sf"/>
</dbReference>
<dbReference type="PANTHER" id="PTHR43708">
    <property type="entry name" value="CONSERVED EXPRESSED OXIDOREDUCTASE (EUROFUNG)"/>
    <property type="match status" value="1"/>
</dbReference>
<dbReference type="RefSeq" id="WP_183215797.1">
    <property type="nucleotide sequence ID" value="NZ_BMPW01000001.1"/>
</dbReference>
<dbReference type="Gene3D" id="3.30.360.10">
    <property type="entry name" value="Dihydrodipicolinate Reductase, domain 2"/>
    <property type="match status" value="1"/>
</dbReference>
<feature type="domain" description="GFO/IDH/MocA-like oxidoreductase" evidence="4">
    <location>
        <begin position="133"/>
        <end position="243"/>
    </location>
</feature>
<dbReference type="GO" id="GO:0016491">
    <property type="term" value="F:oxidoreductase activity"/>
    <property type="evidence" value="ECO:0007669"/>
    <property type="project" value="UniProtKB-KW"/>
</dbReference>
<evidence type="ECO:0000259" key="3">
    <source>
        <dbReference type="Pfam" id="PF01408"/>
    </source>
</evidence>
<reference evidence="5 6" key="1">
    <citation type="submission" date="2020-08" db="EMBL/GenBank/DDBJ databases">
        <title>Genomic Encyclopedia of Type Strains, Phase III (KMG-III): the genomes of soil and plant-associated and newly described type strains.</title>
        <authorList>
            <person name="Whitman W."/>
        </authorList>
    </citation>
    <scope>NUCLEOTIDE SEQUENCE [LARGE SCALE GENOMIC DNA]</scope>
    <source>
        <strain evidence="5 6">CECT 3287</strain>
    </source>
</reference>
<name>A0A7W5FC05_9ACTN</name>
<organism evidence="5 6">
    <name type="scientific">Actinoplanes campanulatus</name>
    <dbReference type="NCBI Taxonomy" id="113559"/>
    <lineage>
        <taxon>Bacteria</taxon>
        <taxon>Bacillati</taxon>
        <taxon>Actinomycetota</taxon>
        <taxon>Actinomycetes</taxon>
        <taxon>Micromonosporales</taxon>
        <taxon>Micromonosporaceae</taxon>
        <taxon>Actinoplanes</taxon>
    </lineage>
</organism>
<dbReference type="AlphaFoldDB" id="A0A7W5FC05"/>
<comment type="caution">
    <text evidence="5">The sequence shown here is derived from an EMBL/GenBank/DDBJ whole genome shotgun (WGS) entry which is preliminary data.</text>
</comment>
<keyword evidence="6" id="KW-1185">Reference proteome</keyword>
<accession>A0A7W5FC05</accession>
<dbReference type="PANTHER" id="PTHR43708:SF5">
    <property type="entry name" value="CONSERVED EXPRESSED OXIDOREDUCTASE (EUROFUNG)-RELATED"/>
    <property type="match status" value="1"/>
</dbReference>
<dbReference type="SUPFAM" id="SSF55347">
    <property type="entry name" value="Glyceraldehyde-3-phosphate dehydrogenase-like, C-terminal domain"/>
    <property type="match status" value="1"/>
</dbReference>
<evidence type="ECO:0000256" key="1">
    <source>
        <dbReference type="ARBA" id="ARBA00010928"/>
    </source>
</evidence>
<protein>
    <submittedName>
        <fullName evidence="5">Putative dehydrogenase</fullName>
    </submittedName>
</protein>
<sequence>MIERVKFGLVGYGTGGRVFHAPLIASAENIDFVGVVTTSEERRAQISEELPGVTAYDSIAALAADGVQAVAISTPAATHAALAYEAIAAGLAVVVDKPFALDADTARKLVTTAEEAGVPLTVYQNRRWDSDLLTIRKLMENGSLGTVRRFESRMERWAPDRLPKDAGGGTLLDFGSHLVDQALQLHGPATRVYAEVHGPDGGLDDDFFLALHHENGVESHLWGSWRQAGPGPRFRVSGTAGTYISALLDCQEDMLKAGRSPAKLGDRWGVEPEHRWGHLFRGATGAPVESCRGRWDTFYPAVASAILGEGPLPVDPWDSVRAMEILDAARTSATQGVAVTL</sequence>
<gene>
    <name evidence="5" type="ORF">FHR83_000345</name>
</gene>
<evidence type="ECO:0000313" key="5">
    <source>
        <dbReference type="EMBL" id="MBB3092711.1"/>
    </source>
</evidence>
<dbReference type="InterPro" id="IPR055170">
    <property type="entry name" value="GFO_IDH_MocA-like_dom"/>
</dbReference>
<dbReference type="Pfam" id="PF22725">
    <property type="entry name" value="GFO_IDH_MocA_C3"/>
    <property type="match status" value="1"/>
</dbReference>
<dbReference type="InterPro" id="IPR051317">
    <property type="entry name" value="Gfo/Idh/MocA_oxidoreduct"/>
</dbReference>
<evidence type="ECO:0000256" key="2">
    <source>
        <dbReference type="ARBA" id="ARBA00023002"/>
    </source>
</evidence>
<dbReference type="Gene3D" id="3.40.50.720">
    <property type="entry name" value="NAD(P)-binding Rossmann-like Domain"/>
    <property type="match status" value="1"/>
</dbReference>
<comment type="similarity">
    <text evidence="1">Belongs to the Gfo/Idh/MocA family.</text>
</comment>
<dbReference type="Pfam" id="PF01408">
    <property type="entry name" value="GFO_IDH_MocA"/>
    <property type="match status" value="1"/>
</dbReference>
<feature type="domain" description="Gfo/Idh/MocA-like oxidoreductase N-terminal" evidence="3">
    <location>
        <begin position="6"/>
        <end position="123"/>
    </location>
</feature>
<evidence type="ECO:0000259" key="4">
    <source>
        <dbReference type="Pfam" id="PF22725"/>
    </source>
</evidence>
<keyword evidence="2" id="KW-0560">Oxidoreductase</keyword>
<evidence type="ECO:0000313" key="6">
    <source>
        <dbReference type="Proteomes" id="UP000590749"/>
    </source>
</evidence>
<dbReference type="InterPro" id="IPR000683">
    <property type="entry name" value="Gfo/Idh/MocA-like_OxRdtase_N"/>
</dbReference>
<dbReference type="Proteomes" id="UP000590749">
    <property type="component" value="Unassembled WGS sequence"/>
</dbReference>
<proteinExistence type="inferred from homology"/>